<keyword evidence="4" id="KW-1185">Reference proteome</keyword>
<dbReference type="Proteomes" id="UP000775213">
    <property type="component" value="Unassembled WGS sequence"/>
</dbReference>
<name>A0AAV7G631_DENCH</name>
<dbReference type="EMBL" id="JAGFBR010000017">
    <property type="protein sequence ID" value="KAH0451585.1"/>
    <property type="molecule type" value="Genomic_DNA"/>
</dbReference>
<protein>
    <submittedName>
        <fullName evidence="3">Uncharacterized protein</fullName>
    </submittedName>
</protein>
<gene>
    <name evidence="3" type="ORF">IEQ34_018884</name>
</gene>
<organism evidence="3 4">
    <name type="scientific">Dendrobium chrysotoxum</name>
    <name type="common">Orchid</name>
    <dbReference type="NCBI Taxonomy" id="161865"/>
    <lineage>
        <taxon>Eukaryota</taxon>
        <taxon>Viridiplantae</taxon>
        <taxon>Streptophyta</taxon>
        <taxon>Embryophyta</taxon>
        <taxon>Tracheophyta</taxon>
        <taxon>Spermatophyta</taxon>
        <taxon>Magnoliopsida</taxon>
        <taxon>Liliopsida</taxon>
        <taxon>Asparagales</taxon>
        <taxon>Orchidaceae</taxon>
        <taxon>Epidendroideae</taxon>
        <taxon>Malaxideae</taxon>
        <taxon>Dendrobiinae</taxon>
        <taxon>Dendrobium</taxon>
    </lineage>
</organism>
<evidence type="ECO:0000256" key="2">
    <source>
        <dbReference type="ARBA" id="ARBA00022840"/>
    </source>
</evidence>
<accession>A0AAV7G631</accession>
<reference evidence="3 4" key="1">
    <citation type="journal article" date="2021" name="Hortic Res">
        <title>Chromosome-scale assembly of the Dendrobium chrysotoxum genome enhances the understanding of orchid evolution.</title>
        <authorList>
            <person name="Zhang Y."/>
            <person name="Zhang G.Q."/>
            <person name="Zhang D."/>
            <person name="Liu X.D."/>
            <person name="Xu X.Y."/>
            <person name="Sun W.H."/>
            <person name="Yu X."/>
            <person name="Zhu X."/>
            <person name="Wang Z.W."/>
            <person name="Zhao X."/>
            <person name="Zhong W.Y."/>
            <person name="Chen H."/>
            <person name="Yin W.L."/>
            <person name="Huang T."/>
            <person name="Niu S.C."/>
            <person name="Liu Z.J."/>
        </authorList>
    </citation>
    <scope>NUCLEOTIDE SEQUENCE [LARGE SCALE GENOMIC DNA]</scope>
    <source>
        <strain evidence="3">Lindl</strain>
    </source>
</reference>
<keyword evidence="1" id="KW-0547">Nucleotide-binding</keyword>
<dbReference type="Gene3D" id="3.30.200.20">
    <property type="entry name" value="Phosphorylase Kinase, domain 1"/>
    <property type="match status" value="1"/>
</dbReference>
<keyword evidence="2" id="KW-0067">ATP-binding</keyword>
<evidence type="ECO:0000313" key="3">
    <source>
        <dbReference type="EMBL" id="KAH0451585.1"/>
    </source>
</evidence>
<dbReference type="AlphaFoldDB" id="A0AAV7G631"/>
<evidence type="ECO:0000256" key="1">
    <source>
        <dbReference type="ARBA" id="ARBA00022741"/>
    </source>
</evidence>
<dbReference type="GO" id="GO:0005524">
    <property type="term" value="F:ATP binding"/>
    <property type="evidence" value="ECO:0007669"/>
    <property type="project" value="UniProtKB-KW"/>
</dbReference>
<dbReference type="InterPro" id="IPR050528">
    <property type="entry name" value="L-type_Lectin-RKs"/>
</dbReference>
<proteinExistence type="predicted"/>
<evidence type="ECO:0000313" key="4">
    <source>
        <dbReference type="Proteomes" id="UP000775213"/>
    </source>
</evidence>
<comment type="caution">
    <text evidence="3">The sequence shown here is derived from an EMBL/GenBank/DDBJ whole genome shotgun (WGS) entry which is preliminary data.</text>
</comment>
<dbReference type="InterPro" id="IPR011009">
    <property type="entry name" value="Kinase-like_dom_sf"/>
</dbReference>
<dbReference type="PANTHER" id="PTHR27007">
    <property type="match status" value="1"/>
</dbReference>
<sequence length="108" mass="12700">MEHGRAAQEQMRMPEACMRRRCIMHGQNNWVKEGRRRVSEDLVFSYKDLYRATNGFRDENLLGNKGYGGVYKGQLPKSKLEMAVKRISHDLRQRMKEFVAKIARIGRL</sequence>
<dbReference type="SUPFAM" id="SSF56112">
    <property type="entry name" value="Protein kinase-like (PK-like)"/>
    <property type="match status" value="1"/>
</dbReference>